<dbReference type="InterPro" id="IPR015701">
    <property type="entry name" value="FNR"/>
</dbReference>
<feature type="transmembrane region" description="Helical" evidence="9">
    <location>
        <begin position="277"/>
        <end position="299"/>
    </location>
</feature>
<evidence type="ECO:0000256" key="5">
    <source>
        <dbReference type="ARBA" id="ARBA00022827"/>
    </source>
</evidence>
<evidence type="ECO:0000256" key="2">
    <source>
        <dbReference type="ARBA" id="ARBA00008312"/>
    </source>
</evidence>
<evidence type="ECO:0000259" key="10">
    <source>
        <dbReference type="PROSITE" id="PS51384"/>
    </source>
</evidence>
<feature type="domain" description="FAD-binding FR-type" evidence="10">
    <location>
        <begin position="117"/>
        <end position="243"/>
    </location>
</feature>
<dbReference type="InterPro" id="IPR039261">
    <property type="entry name" value="FNR_nucleotide-bd"/>
</dbReference>
<protein>
    <recommendedName>
        <fullName evidence="3">ferredoxin--NADP(+) reductase</fullName>
        <ecNumber evidence="3">1.18.1.2</ecNumber>
    </recommendedName>
</protein>
<keyword evidence="4" id="KW-0285">Flavoprotein</keyword>
<keyword evidence="6" id="KW-0521">NADP</keyword>
<evidence type="ECO:0000256" key="4">
    <source>
        <dbReference type="ARBA" id="ARBA00022630"/>
    </source>
</evidence>
<keyword evidence="12" id="KW-1185">Reference proteome</keyword>
<feature type="non-terminal residue" evidence="11">
    <location>
        <position position="1"/>
    </location>
</feature>
<dbReference type="SUPFAM" id="SSF63380">
    <property type="entry name" value="Riboflavin synthase domain-like"/>
    <property type="match status" value="1"/>
</dbReference>
<dbReference type="Gene3D" id="3.40.50.80">
    <property type="entry name" value="Nucleotide-binding domain of ferredoxin-NADP reductase (FNR) module"/>
    <property type="match status" value="1"/>
</dbReference>
<dbReference type="Proteomes" id="UP001165060">
    <property type="component" value="Unassembled WGS sequence"/>
</dbReference>
<keyword evidence="9" id="KW-1133">Transmembrane helix</keyword>
<organism evidence="11 12">
    <name type="scientific">Tetraparma gracilis</name>
    <dbReference type="NCBI Taxonomy" id="2962635"/>
    <lineage>
        <taxon>Eukaryota</taxon>
        <taxon>Sar</taxon>
        <taxon>Stramenopiles</taxon>
        <taxon>Ochrophyta</taxon>
        <taxon>Bolidophyceae</taxon>
        <taxon>Parmales</taxon>
        <taxon>Triparmaceae</taxon>
        <taxon>Tetraparma</taxon>
    </lineage>
</organism>
<comment type="cofactor">
    <cofactor evidence="1">
        <name>FAD</name>
        <dbReference type="ChEBI" id="CHEBI:57692"/>
    </cofactor>
</comment>
<dbReference type="SUPFAM" id="SSF52343">
    <property type="entry name" value="Ferredoxin reductase-like, C-terminal NADP-linked domain"/>
    <property type="match status" value="1"/>
</dbReference>
<evidence type="ECO:0000256" key="6">
    <source>
        <dbReference type="ARBA" id="ARBA00022857"/>
    </source>
</evidence>
<dbReference type="InterPro" id="IPR001709">
    <property type="entry name" value="Flavoprot_Pyr_Nucl_cyt_Rdtase"/>
</dbReference>
<keyword evidence="9" id="KW-0472">Membrane</keyword>
<comment type="caution">
    <text evidence="11">The sequence shown here is derived from an EMBL/GenBank/DDBJ whole genome shotgun (WGS) entry which is preliminary data.</text>
</comment>
<keyword evidence="5" id="KW-0274">FAD</keyword>
<sequence length="400" mass="42190">GGPNAGGLAEPGAKGYNPAEVKANGGGVPVSNYSLQPQFMGREGSKDVFFDPAELGKLQGTGDLEARVGGGSGYEAPGGVNAYYAKPMPDVEVKGEPVEALAFLEELQARERLVKDKDGKVATVLGIGPCIGEDAPGDIQHVVLSSPPGFEYVEGQSLSVTPGGKDKKGKPHKPRLYSIASTRYGDLCDGKTVSLCVRRAEFSDPATGEADPAKAGVCSGQLCDAKVGDTFKVAGPVGKTMLLPADPSADVIMVGTGTGVAPFRGFCHRLFMEPTPAAHTFAGTAWLFLGVPVSAGLLYPEEFEAMKRRGGGQLRVTTAISREQQNAGGGRKYVQDCLREEGVEVFNRVNAGGSIYFCGLKGMMPGILEAMESVAKEQGLSWEETLNGWKKNKQWHVEVY</sequence>
<gene>
    <name evidence="11" type="ORF">TeGR_g7448</name>
</gene>
<comment type="catalytic activity">
    <reaction evidence="8">
        <text>2 reduced [2Fe-2S]-[ferredoxin] + NADP(+) + H(+) = 2 oxidized [2Fe-2S]-[ferredoxin] + NADPH</text>
        <dbReference type="Rhea" id="RHEA:20125"/>
        <dbReference type="Rhea" id="RHEA-COMP:10000"/>
        <dbReference type="Rhea" id="RHEA-COMP:10001"/>
        <dbReference type="ChEBI" id="CHEBI:15378"/>
        <dbReference type="ChEBI" id="CHEBI:33737"/>
        <dbReference type="ChEBI" id="CHEBI:33738"/>
        <dbReference type="ChEBI" id="CHEBI:57783"/>
        <dbReference type="ChEBI" id="CHEBI:58349"/>
        <dbReference type="EC" id="1.18.1.2"/>
    </reaction>
</comment>
<evidence type="ECO:0000313" key="11">
    <source>
        <dbReference type="EMBL" id="GMI27543.1"/>
    </source>
</evidence>
<keyword evidence="7" id="KW-0560">Oxidoreductase</keyword>
<dbReference type="Gene3D" id="2.40.30.10">
    <property type="entry name" value="Translation factors"/>
    <property type="match status" value="1"/>
</dbReference>
<dbReference type="Pfam" id="PF00175">
    <property type="entry name" value="NAD_binding_1"/>
    <property type="match status" value="1"/>
</dbReference>
<evidence type="ECO:0000256" key="1">
    <source>
        <dbReference type="ARBA" id="ARBA00001974"/>
    </source>
</evidence>
<dbReference type="EMBL" id="BRYB01005668">
    <property type="protein sequence ID" value="GMI27543.1"/>
    <property type="molecule type" value="Genomic_DNA"/>
</dbReference>
<dbReference type="PRINTS" id="PR00371">
    <property type="entry name" value="FPNCR"/>
</dbReference>
<reference evidence="11 12" key="1">
    <citation type="journal article" date="2023" name="Commun. Biol.">
        <title>Genome analysis of Parmales, the sister group of diatoms, reveals the evolutionary specialization of diatoms from phago-mixotrophs to photoautotrophs.</title>
        <authorList>
            <person name="Ban H."/>
            <person name="Sato S."/>
            <person name="Yoshikawa S."/>
            <person name="Yamada K."/>
            <person name="Nakamura Y."/>
            <person name="Ichinomiya M."/>
            <person name="Sato N."/>
            <person name="Blanc-Mathieu R."/>
            <person name="Endo H."/>
            <person name="Kuwata A."/>
            <person name="Ogata H."/>
        </authorList>
    </citation>
    <scope>NUCLEOTIDE SEQUENCE [LARGE SCALE GENOMIC DNA]</scope>
</reference>
<keyword evidence="9" id="KW-0812">Transmembrane</keyword>
<dbReference type="InterPro" id="IPR017938">
    <property type="entry name" value="Riboflavin_synthase-like_b-brl"/>
</dbReference>
<comment type="similarity">
    <text evidence="2">Belongs to the ferredoxin--NADP reductase type 1 family.</text>
</comment>
<evidence type="ECO:0000256" key="7">
    <source>
        <dbReference type="ARBA" id="ARBA00023002"/>
    </source>
</evidence>
<evidence type="ECO:0000313" key="12">
    <source>
        <dbReference type="Proteomes" id="UP001165060"/>
    </source>
</evidence>
<evidence type="ECO:0000256" key="8">
    <source>
        <dbReference type="ARBA" id="ARBA00047776"/>
    </source>
</evidence>
<evidence type="ECO:0000256" key="3">
    <source>
        <dbReference type="ARBA" id="ARBA00013223"/>
    </source>
</evidence>
<dbReference type="InterPro" id="IPR017927">
    <property type="entry name" value="FAD-bd_FR_type"/>
</dbReference>
<dbReference type="PANTHER" id="PTHR43314">
    <property type="match status" value="1"/>
</dbReference>
<accession>A0ABQ6MJ83</accession>
<dbReference type="PROSITE" id="PS51384">
    <property type="entry name" value="FAD_FR"/>
    <property type="match status" value="1"/>
</dbReference>
<name>A0ABQ6MJ83_9STRA</name>
<dbReference type="InterPro" id="IPR001433">
    <property type="entry name" value="OxRdtase_FAD/NAD-bd"/>
</dbReference>
<dbReference type="EC" id="1.18.1.2" evidence="3"/>
<proteinExistence type="inferred from homology"/>
<evidence type="ECO:0000256" key="9">
    <source>
        <dbReference type="SAM" id="Phobius"/>
    </source>
</evidence>